<dbReference type="SUPFAM" id="SSF116726">
    <property type="entry name" value="TrkA C-terminal domain-like"/>
    <property type="match status" value="1"/>
</dbReference>
<dbReference type="InterPro" id="IPR014743">
    <property type="entry name" value="Cl-channel_core"/>
</dbReference>
<dbReference type="InterPro" id="IPR001807">
    <property type="entry name" value="ClC"/>
</dbReference>
<dbReference type="Proteomes" id="UP000264883">
    <property type="component" value="Chromosome"/>
</dbReference>
<proteinExistence type="predicted"/>
<organism evidence="10 11">
    <name type="scientific">Clostridium isatidis</name>
    <dbReference type="NCBI Taxonomy" id="182773"/>
    <lineage>
        <taxon>Bacteria</taxon>
        <taxon>Bacillati</taxon>
        <taxon>Bacillota</taxon>
        <taxon>Clostridia</taxon>
        <taxon>Eubacteriales</taxon>
        <taxon>Clostridiaceae</taxon>
        <taxon>Clostridium</taxon>
    </lineage>
</organism>
<evidence type="ECO:0000256" key="3">
    <source>
        <dbReference type="ARBA" id="ARBA00022692"/>
    </source>
</evidence>
<dbReference type="PANTHER" id="PTHR45711:SF6">
    <property type="entry name" value="CHLORIDE CHANNEL PROTEIN"/>
    <property type="match status" value="1"/>
</dbReference>
<dbReference type="Gene3D" id="1.10.3080.10">
    <property type="entry name" value="Clc chloride channel"/>
    <property type="match status" value="1"/>
</dbReference>
<dbReference type="GO" id="GO:0005247">
    <property type="term" value="F:voltage-gated chloride channel activity"/>
    <property type="evidence" value="ECO:0007669"/>
    <property type="project" value="TreeGrafter"/>
</dbReference>
<dbReference type="OrthoDB" id="9812438at2"/>
<evidence type="ECO:0000313" key="11">
    <source>
        <dbReference type="Proteomes" id="UP000264883"/>
    </source>
</evidence>
<keyword evidence="3 8" id="KW-0812">Transmembrane</keyword>
<dbReference type="InterPro" id="IPR006037">
    <property type="entry name" value="RCK_C"/>
</dbReference>
<feature type="transmembrane region" description="Helical" evidence="8">
    <location>
        <begin position="307"/>
        <end position="327"/>
    </location>
</feature>
<dbReference type="PROSITE" id="PS51202">
    <property type="entry name" value="RCK_C"/>
    <property type="match status" value="1"/>
</dbReference>
<feature type="transmembrane region" description="Helical" evidence="8">
    <location>
        <begin position="60"/>
        <end position="81"/>
    </location>
</feature>
<feature type="transmembrane region" description="Helical" evidence="8">
    <location>
        <begin position="269"/>
        <end position="287"/>
    </location>
</feature>
<dbReference type="RefSeq" id="WP_119865359.1">
    <property type="nucleotide sequence ID" value="NZ_CP016786.1"/>
</dbReference>
<keyword evidence="4 8" id="KW-1133">Transmembrane helix</keyword>
<dbReference type="GO" id="GO:0005886">
    <property type="term" value="C:plasma membrane"/>
    <property type="evidence" value="ECO:0007669"/>
    <property type="project" value="TreeGrafter"/>
</dbReference>
<keyword evidence="11" id="KW-1185">Reference proteome</keyword>
<protein>
    <submittedName>
        <fullName evidence="10">ClC family H(+)/Cl(-) exchange transporter</fullName>
    </submittedName>
</protein>
<evidence type="ECO:0000256" key="5">
    <source>
        <dbReference type="ARBA" id="ARBA00023065"/>
    </source>
</evidence>
<dbReference type="Pfam" id="PF00654">
    <property type="entry name" value="Voltage_CLC"/>
    <property type="match status" value="1"/>
</dbReference>
<feature type="transmembrane region" description="Helical" evidence="8">
    <location>
        <begin position="233"/>
        <end position="257"/>
    </location>
</feature>
<evidence type="ECO:0000256" key="4">
    <source>
        <dbReference type="ARBA" id="ARBA00022989"/>
    </source>
</evidence>
<evidence type="ECO:0000259" key="9">
    <source>
        <dbReference type="PROSITE" id="PS51202"/>
    </source>
</evidence>
<feature type="transmembrane region" description="Helical" evidence="8">
    <location>
        <begin position="396"/>
        <end position="414"/>
    </location>
</feature>
<dbReference type="PRINTS" id="PR00762">
    <property type="entry name" value="CLCHANNEL"/>
</dbReference>
<evidence type="ECO:0000256" key="8">
    <source>
        <dbReference type="SAM" id="Phobius"/>
    </source>
</evidence>
<evidence type="ECO:0000256" key="6">
    <source>
        <dbReference type="ARBA" id="ARBA00023136"/>
    </source>
</evidence>
<dbReference type="KEGG" id="cia:BEN51_06930"/>
<dbReference type="Pfam" id="PF02080">
    <property type="entry name" value="TrkA_C"/>
    <property type="match status" value="1"/>
</dbReference>
<dbReference type="AlphaFoldDB" id="A0A343JCG5"/>
<feature type="transmembrane region" description="Helical" evidence="8">
    <location>
        <begin position="20"/>
        <end position="40"/>
    </location>
</feature>
<evidence type="ECO:0000313" key="10">
    <source>
        <dbReference type="EMBL" id="ASW43223.1"/>
    </source>
</evidence>
<dbReference type="SUPFAM" id="SSF81340">
    <property type="entry name" value="Clc chloride channel"/>
    <property type="match status" value="1"/>
</dbReference>
<feature type="domain" description="RCK C-terminal" evidence="9">
    <location>
        <begin position="434"/>
        <end position="517"/>
    </location>
</feature>
<reference evidence="10 11" key="1">
    <citation type="submission" date="2016-08" db="EMBL/GenBank/DDBJ databases">
        <title>Complete Genome Sequence Of The Indigo Reducing Clostridium isatidis DSM15098.</title>
        <authorList>
            <person name="Little G.T."/>
            <person name="Minton N.P."/>
        </authorList>
    </citation>
    <scope>NUCLEOTIDE SEQUENCE [LARGE SCALE GENOMIC DNA]</scope>
    <source>
        <strain evidence="10 11">DSM 15098</strain>
    </source>
</reference>
<evidence type="ECO:0000256" key="2">
    <source>
        <dbReference type="ARBA" id="ARBA00022448"/>
    </source>
</evidence>
<sequence length="521" mass="57314">MDTSSTKEILKSRKNMKIKLLLEGTLIGFLVGFVIVLNRLAISNLTRYFNNFYDFGNQSIIKSIIVIITLTFIGYLVGIMVKREEMISGSGIPQIKGRVVNKLRLNWFKILIYKFLGGVIALAAGLSLGREGPSVQIGGAVGEGVADLTYKKVKVKKEYLITSGASAGLAAAFNSPLSGMIFALEEIHRNFSPLVLLPAMASAIAADFVSKRFLGMEPSLNFERLQVLPLKYYWLLIILGILTGVAGTIFSKGIYLFQDLYGKFKKIPIEVKIMFPFFVTALIGLLFPSLLGGGHDTILNLTVEDNSICILILLYLSKFLLLMIAFGSGVPGGIFLPMLLLGAILGNITGVFSFTFLGLNKEFIVNFIALGMAGYFAAVVKAPITGIVLIMEMTGSFNHILSLGLTVIVSYITADFFKNEAIYELLLERLLKRKGIKEEADNTKKTILEFPIEAGSIADGKYVKDIEWPKDCLLVSIKRGEKEIIPKGKVQLLSGDYLVVIVTLEKRIEIFEEINSITLVN</sequence>
<keyword evidence="6 8" id="KW-0472">Membrane</keyword>
<keyword evidence="5" id="KW-0406">Ion transport</keyword>
<feature type="transmembrane region" description="Helical" evidence="8">
    <location>
        <begin position="363"/>
        <end position="384"/>
    </location>
</feature>
<dbReference type="CDD" id="cd01031">
    <property type="entry name" value="EriC"/>
    <property type="match status" value="1"/>
</dbReference>
<gene>
    <name evidence="10" type="ORF">BEN51_06930</name>
</gene>
<dbReference type="EMBL" id="CP016786">
    <property type="protein sequence ID" value="ASW43223.1"/>
    <property type="molecule type" value="Genomic_DNA"/>
</dbReference>
<dbReference type="PANTHER" id="PTHR45711">
    <property type="entry name" value="CHLORIDE CHANNEL PROTEIN"/>
    <property type="match status" value="1"/>
</dbReference>
<comment type="subcellular location">
    <subcellularLocation>
        <location evidence="1">Membrane</location>
        <topology evidence="1">Multi-pass membrane protein</topology>
    </subcellularLocation>
</comment>
<keyword evidence="2" id="KW-0813">Transport</keyword>
<accession>A0A343JCG5</accession>
<evidence type="ECO:0000256" key="1">
    <source>
        <dbReference type="ARBA" id="ARBA00004141"/>
    </source>
</evidence>
<dbReference type="Gene3D" id="3.30.70.1450">
    <property type="entry name" value="Regulator of K+ conductance, C-terminal domain"/>
    <property type="match status" value="1"/>
</dbReference>
<name>A0A343JCG5_9CLOT</name>
<keyword evidence="7" id="KW-0868">Chloride</keyword>
<dbReference type="GO" id="GO:0006813">
    <property type="term" value="P:potassium ion transport"/>
    <property type="evidence" value="ECO:0007669"/>
    <property type="project" value="InterPro"/>
</dbReference>
<dbReference type="GO" id="GO:0008324">
    <property type="term" value="F:monoatomic cation transmembrane transporter activity"/>
    <property type="evidence" value="ECO:0007669"/>
    <property type="project" value="InterPro"/>
</dbReference>
<feature type="transmembrane region" description="Helical" evidence="8">
    <location>
        <begin position="159"/>
        <end position="182"/>
    </location>
</feature>
<evidence type="ECO:0000256" key="7">
    <source>
        <dbReference type="ARBA" id="ARBA00023214"/>
    </source>
</evidence>
<dbReference type="InterPro" id="IPR036721">
    <property type="entry name" value="RCK_C_sf"/>
</dbReference>
<feature type="transmembrane region" description="Helical" evidence="8">
    <location>
        <begin position="111"/>
        <end position="129"/>
    </location>
</feature>
<feature type="transmembrane region" description="Helical" evidence="8">
    <location>
        <begin position="334"/>
        <end position="357"/>
    </location>
</feature>